<reference evidence="16" key="1">
    <citation type="submission" date="2025-08" db="UniProtKB">
        <authorList>
            <consortium name="RefSeq"/>
        </authorList>
    </citation>
    <scope>IDENTIFICATION</scope>
</reference>
<evidence type="ECO:0000256" key="4">
    <source>
        <dbReference type="ARBA" id="ARBA00022676"/>
    </source>
</evidence>
<organism evidence="15 16">
    <name type="scientific">Clupea harengus</name>
    <name type="common">Atlantic herring</name>
    <dbReference type="NCBI Taxonomy" id="7950"/>
    <lineage>
        <taxon>Eukaryota</taxon>
        <taxon>Metazoa</taxon>
        <taxon>Chordata</taxon>
        <taxon>Craniata</taxon>
        <taxon>Vertebrata</taxon>
        <taxon>Euteleostomi</taxon>
        <taxon>Actinopterygii</taxon>
        <taxon>Neopterygii</taxon>
        <taxon>Teleostei</taxon>
        <taxon>Clupei</taxon>
        <taxon>Clupeiformes</taxon>
        <taxon>Clupeoidei</taxon>
        <taxon>Clupeidae</taxon>
        <taxon>Clupea</taxon>
    </lineage>
</organism>
<keyword evidence="15" id="KW-1185">Reference proteome</keyword>
<accession>A0A6P3WFE3</accession>
<comment type="subcellular location">
    <subcellularLocation>
        <location evidence="12">Golgi apparatus</location>
        <location evidence="12">Golgi stack membrane</location>
        <topology evidence="12">Single-pass type II membrane protein</topology>
    </subcellularLocation>
    <subcellularLocation>
        <location evidence="1">Membrane</location>
        <topology evidence="1">Single-pass membrane protein</topology>
    </subcellularLocation>
</comment>
<keyword evidence="8" id="KW-1133">Transmembrane helix</keyword>
<keyword evidence="12" id="KW-0333">Golgi apparatus</keyword>
<evidence type="ECO:0000256" key="8">
    <source>
        <dbReference type="ARBA" id="ARBA00022989"/>
    </source>
</evidence>
<evidence type="ECO:0000313" key="16">
    <source>
        <dbReference type="RefSeq" id="XP_012697075.2"/>
    </source>
</evidence>
<dbReference type="GeneID" id="105912635"/>
<dbReference type="AlphaFoldDB" id="A0A6P3WFE3"/>
<evidence type="ECO:0000256" key="1">
    <source>
        <dbReference type="ARBA" id="ARBA00004167"/>
    </source>
</evidence>
<dbReference type="FunFam" id="3.40.50.11660:FF:000001">
    <property type="entry name" value="alpha-(1,3)-fucosyltransferase 9"/>
    <property type="match status" value="1"/>
</dbReference>
<evidence type="ECO:0000259" key="13">
    <source>
        <dbReference type="Pfam" id="PF00852"/>
    </source>
</evidence>
<evidence type="ECO:0000256" key="7">
    <source>
        <dbReference type="ARBA" id="ARBA00022968"/>
    </source>
</evidence>
<comment type="pathway">
    <text evidence="2">Protein modification; protein glycosylation.</text>
</comment>
<keyword evidence="7" id="KW-0735">Signal-anchor</keyword>
<evidence type="ECO:0000256" key="5">
    <source>
        <dbReference type="ARBA" id="ARBA00022679"/>
    </source>
</evidence>
<dbReference type="Pfam" id="PF00852">
    <property type="entry name" value="Glyco_transf_10"/>
    <property type="match status" value="1"/>
</dbReference>
<gene>
    <name evidence="16" type="primary">LOC105912635</name>
</gene>
<evidence type="ECO:0000259" key="14">
    <source>
        <dbReference type="Pfam" id="PF17039"/>
    </source>
</evidence>
<dbReference type="SUPFAM" id="SSF53756">
    <property type="entry name" value="UDP-Glycosyltransferase/glycogen phosphorylase"/>
    <property type="match status" value="1"/>
</dbReference>
<dbReference type="KEGG" id="char:105912635"/>
<dbReference type="RefSeq" id="XP_012697075.2">
    <property type="nucleotide sequence ID" value="XM_012841621.3"/>
</dbReference>
<comment type="catalytic activity">
    <reaction evidence="11">
        <text>an N-acetyl-alpha-neuraminyl-(2-&gt;3)-beta-D-galactosyl-(1-&gt;4)-N-acetyl-beta-D-glucosaminyl derivative + GDP-beta-L-fucose = an alpha-Neu5Ac-(2-&gt;3)-beta-D-Gal-(1-&gt;4)-[alpha-L-Fuc-(1-&gt;3)]-beta-D-GlcNAc derivative + GDP + H(+)</text>
        <dbReference type="Rhea" id="RHEA:56076"/>
        <dbReference type="ChEBI" id="CHEBI:15378"/>
        <dbReference type="ChEBI" id="CHEBI:57273"/>
        <dbReference type="ChEBI" id="CHEBI:58189"/>
        <dbReference type="ChEBI" id="CHEBI:136545"/>
        <dbReference type="ChEBI" id="CHEBI:139509"/>
    </reaction>
    <physiologicalReaction direction="left-to-right" evidence="11">
        <dbReference type="Rhea" id="RHEA:56077"/>
    </physiologicalReaction>
</comment>
<dbReference type="PANTHER" id="PTHR11929:SF245">
    <property type="entry name" value="FUCOSYLTRANSFERASE"/>
    <property type="match status" value="1"/>
</dbReference>
<keyword evidence="5 12" id="KW-0808">Transferase</keyword>
<dbReference type="UniPathway" id="UPA00378"/>
<sequence>MSTMWTNSRRKWCCLLFLSVVSLPTYSYFILQAFSSLRRAPPSFTGNTTILLWHWPFGKPCNLSGDVCLEHWGIHGCLLVDNRSLFSRANLVVFHNHELMSGRQKLPLKRIRPSGQRWVWLSLESPENNGKSWVQRKHFDYIMTYRRDADITIPYGQLVSKEAENDGTVGAFIPKGKTSLACWVVSNYSKHHKRTAVYEKLKKVIPVEVYGRAVNKYLDAHNLLPTISRCYFYLAFENSISTDYITEKFWYNALVGGAVPVVLGPPREQYEAVAPKDSFIHVDDFRSIEELGNFLKKLAEDKERYAKYFAWKQQHTVKLYRDWRERLCAICAKLRKPNT</sequence>
<dbReference type="OrthoDB" id="427096at2759"/>
<evidence type="ECO:0000256" key="9">
    <source>
        <dbReference type="ARBA" id="ARBA00023136"/>
    </source>
</evidence>
<evidence type="ECO:0000256" key="2">
    <source>
        <dbReference type="ARBA" id="ARBA00004922"/>
    </source>
</evidence>
<protein>
    <recommendedName>
        <fullName evidence="12">Fucosyltransferase</fullName>
        <ecNumber evidence="12">2.4.1.-</ecNumber>
    </recommendedName>
</protein>
<keyword evidence="9" id="KW-0472">Membrane</keyword>
<feature type="domain" description="Fucosyltransferase N-terminal" evidence="14">
    <location>
        <begin position="47"/>
        <end position="156"/>
    </location>
</feature>
<evidence type="ECO:0000256" key="10">
    <source>
        <dbReference type="ARBA" id="ARBA00023180"/>
    </source>
</evidence>
<evidence type="ECO:0000256" key="3">
    <source>
        <dbReference type="ARBA" id="ARBA00008919"/>
    </source>
</evidence>
<keyword evidence="4 12" id="KW-0328">Glycosyltransferase</keyword>
<dbReference type="GO" id="GO:0046920">
    <property type="term" value="F:alpha-(1-&gt;3)-fucosyltransferase activity"/>
    <property type="evidence" value="ECO:0007669"/>
    <property type="project" value="TreeGrafter"/>
</dbReference>
<feature type="domain" description="Fucosyltransferase C-terminal" evidence="13">
    <location>
        <begin position="175"/>
        <end position="338"/>
    </location>
</feature>
<dbReference type="InterPro" id="IPR038577">
    <property type="entry name" value="GT10-like_C_sf"/>
</dbReference>
<keyword evidence="6 12" id="KW-0812">Transmembrane</keyword>
<dbReference type="GO" id="GO:0032580">
    <property type="term" value="C:Golgi cisterna membrane"/>
    <property type="evidence" value="ECO:0007669"/>
    <property type="project" value="UniProtKB-SubCell"/>
</dbReference>
<dbReference type="EC" id="2.4.1.-" evidence="12"/>
<dbReference type="Gene3D" id="3.40.50.11660">
    <property type="entry name" value="Glycosyl transferase family 10, C-terminal domain"/>
    <property type="match status" value="1"/>
</dbReference>
<comment type="similarity">
    <text evidence="3 12">Belongs to the glycosyltransferase 10 family.</text>
</comment>
<dbReference type="InterPro" id="IPR055270">
    <property type="entry name" value="Glyco_tran_10_C"/>
</dbReference>
<dbReference type="Pfam" id="PF17039">
    <property type="entry name" value="Glyco_tran_10_N"/>
    <property type="match status" value="1"/>
</dbReference>
<evidence type="ECO:0000256" key="6">
    <source>
        <dbReference type="ARBA" id="ARBA00022692"/>
    </source>
</evidence>
<proteinExistence type="inferred from homology"/>
<dbReference type="Proteomes" id="UP000515152">
    <property type="component" value="Chromosome 12"/>
</dbReference>
<keyword evidence="10" id="KW-0325">Glycoprotein</keyword>
<evidence type="ECO:0000256" key="11">
    <source>
        <dbReference type="ARBA" id="ARBA00036481"/>
    </source>
</evidence>
<evidence type="ECO:0000256" key="12">
    <source>
        <dbReference type="RuleBase" id="RU003832"/>
    </source>
</evidence>
<name>A0A6P3WFE3_CLUHA</name>
<evidence type="ECO:0000313" key="15">
    <source>
        <dbReference type="Proteomes" id="UP000515152"/>
    </source>
</evidence>
<dbReference type="PANTHER" id="PTHR11929">
    <property type="entry name" value="ALPHA- 1,3 -FUCOSYLTRANSFERASE"/>
    <property type="match status" value="1"/>
</dbReference>
<dbReference type="InterPro" id="IPR031481">
    <property type="entry name" value="Glyco_tran_10_N"/>
</dbReference>
<dbReference type="InterPro" id="IPR001503">
    <property type="entry name" value="Glyco_trans_10"/>
</dbReference>